<organism evidence="1 2">
    <name type="scientific">Ficus carica</name>
    <name type="common">Common fig</name>
    <dbReference type="NCBI Taxonomy" id="3494"/>
    <lineage>
        <taxon>Eukaryota</taxon>
        <taxon>Viridiplantae</taxon>
        <taxon>Streptophyta</taxon>
        <taxon>Embryophyta</taxon>
        <taxon>Tracheophyta</taxon>
        <taxon>Spermatophyta</taxon>
        <taxon>Magnoliopsida</taxon>
        <taxon>eudicotyledons</taxon>
        <taxon>Gunneridae</taxon>
        <taxon>Pentapetalae</taxon>
        <taxon>rosids</taxon>
        <taxon>fabids</taxon>
        <taxon>Rosales</taxon>
        <taxon>Moraceae</taxon>
        <taxon>Ficeae</taxon>
        <taxon>Ficus</taxon>
    </lineage>
</organism>
<proteinExistence type="predicted"/>
<accession>A0AA88D2M4</accession>
<dbReference type="PANTHER" id="PTHR36730:SF1">
    <property type="entry name" value="CATHEPSIN PROPEPTIDE INHIBITOR DOMAIN-CONTAINING PROTEIN"/>
    <property type="match status" value="1"/>
</dbReference>
<dbReference type="EMBL" id="BTGU01000013">
    <property type="protein sequence ID" value="GMN41950.1"/>
    <property type="molecule type" value="Genomic_DNA"/>
</dbReference>
<gene>
    <name evidence="1" type="ORF">TIFTF001_011165</name>
</gene>
<dbReference type="Proteomes" id="UP001187192">
    <property type="component" value="Unassembled WGS sequence"/>
</dbReference>
<protein>
    <submittedName>
        <fullName evidence="1">Uncharacterized protein</fullName>
    </submittedName>
</protein>
<keyword evidence="2" id="KW-1185">Reference proteome</keyword>
<dbReference type="PANTHER" id="PTHR36730">
    <property type="entry name" value="OS03G0210700 PROTEIN"/>
    <property type="match status" value="1"/>
</dbReference>
<evidence type="ECO:0000313" key="1">
    <source>
        <dbReference type="EMBL" id="GMN41950.1"/>
    </source>
</evidence>
<sequence length="186" mass="20343">MGSSSVLAVSHPSLHFVSSNLLVSAKLSYPLNTFQLKTSKTPTLSSSSSLPSSCLSVLHKSLPLAASVVILLSSYPAKAGFLSGFSGIESVPGPELPQIDFLSRFNEQNQKKYAENDARFRDTPLLKKLLEKSKLNKEKNRQDIQDKYCIRGAEWGVGDCSAEAMSPEEKDNFISMLKQKAGMKND</sequence>
<name>A0AA88D2M4_FICCA</name>
<dbReference type="AlphaFoldDB" id="A0AA88D2M4"/>
<evidence type="ECO:0000313" key="2">
    <source>
        <dbReference type="Proteomes" id="UP001187192"/>
    </source>
</evidence>
<reference evidence="1" key="1">
    <citation type="submission" date="2023-07" db="EMBL/GenBank/DDBJ databases">
        <title>draft genome sequence of fig (Ficus carica).</title>
        <authorList>
            <person name="Takahashi T."/>
            <person name="Nishimura K."/>
        </authorList>
    </citation>
    <scope>NUCLEOTIDE SEQUENCE</scope>
</reference>
<comment type="caution">
    <text evidence="1">The sequence shown here is derived from an EMBL/GenBank/DDBJ whole genome shotgun (WGS) entry which is preliminary data.</text>
</comment>